<dbReference type="EMBL" id="CP101740">
    <property type="protein sequence ID" value="UUL83771.1"/>
    <property type="molecule type" value="Genomic_DNA"/>
</dbReference>
<dbReference type="Proteomes" id="UP001058533">
    <property type="component" value="Chromosome"/>
</dbReference>
<dbReference type="RefSeq" id="WP_256507607.1">
    <property type="nucleotide sequence ID" value="NZ_CP101740.1"/>
</dbReference>
<organism evidence="4 5">
    <name type="scientific">Sphingomonas qomolangmaensis</name>
    <dbReference type="NCBI Taxonomy" id="2918765"/>
    <lineage>
        <taxon>Bacteria</taxon>
        <taxon>Pseudomonadati</taxon>
        <taxon>Pseudomonadota</taxon>
        <taxon>Alphaproteobacteria</taxon>
        <taxon>Sphingomonadales</taxon>
        <taxon>Sphingomonadaceae</taxon>
        <taxon>Sphingomonas</taxon>
    </lineage>
</organism>
<keyword evidence="2" id="KW-0472">Membrane</keyword>
<dbReference type="SUPFAM" id="SSF56935">
    <property type="entry name" value="Porins"/>
    <property type="match status" value="1"/>
</dbReference>
<dbReference type="InterPro" id="IPR036942">
    <property type="entry name" value="Beta-barrel_TonB_sf"/>
</dbReference>
<gene>
    <name evidence="4" type="ORF">NMP03_06135</name>
</gene>
<evidence type="ECO:0000256" key="2">
    <source>
        <dbReference type="ARBA" id="ARBA00023136"/>
    </source>
</evidence>
<keyword evidence="3" id="KW-0998">Cell outer membrane</keyword>
<protein>
    <submittedName>
        <fullName evidence="4">TonB-dependent receptor</fullName>
    </submittedName>
</protein>
<reference evidence="4" key="1">
    <citation type="submission" date="2022-07" db="EMBL/GenBank/DDBJ databases">
        <title>Sphingomonas sp. nov., a novel bacterium isolated from the north slope of the Mount Everest.</title>
        <authorList>
            <person name="Cui X."/>
            <person name="Liu Y."/>
        </authorList>
    </citation>
    <scope>NUCLEOTIDE SEQUENCE</scope>
    <source>
        <strain evidence="4">S5-59</strain>
    </source>
</reference>
<keyword evidence="5" id="KW-1185">Reference proteome</keyword>
<comment type="subcellular location">
    <subcellularLocation>
        <location evidence="1">Cell outer membrane</location>
    </subcellularLocation>
</comment>
<proteinExistence type="predicted"/>
<evidence type="ECO:0000313" key="4">
    <source>
        <dbReference type="EMBL" id="UUL83771.1"/>
    </source>
</evidence>
<name>A0ABY5LD01_9SPHN</name>
<evidence type="ECO:0000313" key="5">
    <source>
        <dbReference type="Proteomes" id="UP001058533"/>
    </source>
</evidence>
<accession>A0ABY5LD01</accession>
<keyword evidence="4" id="KW-0675">Receptor</keyword>
<sequence>MLSYFPGYVAPTTNPYDRVTDVHAELRARNEHGGLSAHAVWDVGDRSTITSITAWRYWDWTPANDRDYTRLPIYTKVNNPTVQDQYSQEFRFNHQGNGFDFVTGLFAVRQKIRTCGMQDTGPAASKWLLNPTSALSTNPTVINNVVAINDTRLDNTSLAAYGKLNWEVTDRLTLSPGPRVNYDKKQGLYDSVVTGTASNGTRQIAMQRSARSIDNTRTVPRRARLAFAKPAY</sequence>
<evidence type="ECO:0000256" key="3">
    <source>
        <dbReference type="ARBA" id="ARBA00023237"/>
    </source>
</evidence>
<dbReference type="Gene3D" id="2.40.170.20">
    <property type="entry name" value="TonB-dependent receptor, beta-barrel domain"/>
    <property type="match status" value="1"/>
</dbReference>
<evidence type="ECO:0000256" key="1">
    <source>
        <dbReference type="ARBA" id="ARBA00004442"/>
    </source>
</evidence>